<dbReference type="PANTHER" id="PTHR24373:SF275">
    <property type="entry name" value="TIR DOMAIN-CONTAINING PROTEIN"/>
    <property type="match status" value="1"/>
</dbReference>
<feature type="signal peptide" evidence="4">
    <location>
        <begin position="1"/>
        <end position="28"/>
    </location>
</feature>
<proteinExistence type="predicted"/>
<dbReference type="Proteomes" id="UP001516400">
    <property type="component" value="Unassembled WGS sequence"/>
</dbReference>
<keyword evidence="2 4" id="KW-0732">Signal</keyword>
<evidence type="ECO:0000256" key="2">
    <source>
        <dbReference type="ARBA" id="ARBA00022729"/>
    </source>
</evidence>
<dbReference type="SUPFAM" id="SSF52058">
    <property type="entry name" value="L domain-like"/>
    <property type="match status" value="2"/>
</dbReference>
<keyword evidence="6" id="KW-1185">Reference proteome</keyword>
<dbReference type="Gene3D" id="3.80.10.10">
    <property type="entry name" value="Ribonuclease Inhibitor"/>
    <property type="match status" value="4"/>
</dbReference>
<accession>A0ABD2N1P5</accession>
<dbReference type="PROSITE" id="PS51450">
    <property type="entry name" value="LRR"/>
    <property type="match status" value="1"/>
</dbReference>
<dbReference type="SMART" id="SM00369">
    <property type="entry name" value="LRR_TYP"/>
    <property type="match status" value="9"/>
</dbReference>
<feature type="chain" id="PRO_5044864482" evidence="4">
    <location>
        <begin position="29"/>
        <end position="602"/>
    </location>
</feature>
<keyword evidence="3" id="KW-0677">Repeat</keyword>
<reference evidence="5 6" key="1">
    <citation type="journal article" date="2021" name="BMC Biol.">
        <title>Horizontally acquired antibacterial genes associated with adaptive radiation of ladybird beetles.</title>
        <authorList>
            <person name="Li H.S."/>
            <person name="Tang X.F."/>
            <person name="Huang Y.H."/>
            <person name="Xu Z.Y."/>
            <person name="Chen M.L."/>
            <person name="Du X.Y."/>
            <person name="Qiu B.Y."/>
            <person name="Chen P.T."/>
            <person name="Zhang W."/>
            <person name="Slipinski A."/>
            <person name="Escalona H.E."/>
            <person name="Waterhouse R.M."/>
            <person name="Zwick A."/>
            <person name="Pang H."/>
        </authorList>
    </citation>
    <scope>NUCLEOTIDE SEQUENCE [LARGE SCALE GENOMIC DNA]</scope>
    <source>
        <strain evidence="5">SYSU2018</strain>
    </source>
</reference>
<dbReference type="SMART" id="SM00365">
    <property type="entry name" value="LRR_SD22"/>
    <property type="match status" value="5"/>
</dbReference>
<sequence length="602" mass="69510">MVVYLSCSLQMKMLVILMALMTFQSTISYSPCRSNYCPPIPEKERIIVGREFPLKNVGFVEHGCHCRQHLNIYTICFNFKDRAIPCQRFPTNVKVLTSILILKSTFITEIVRGDFDNLKNVEDMTIDGNQKLLNIQPFVFQNMTKLTTLSFIFNPSLLSLHPDTFQGLVNLKELNLVKNGLHSIQQLSVTLKANILPKLYKLNLNENVFKNISEFDFQPMEGSSLEELNMILCGIEHIHPRSLKPLKKLAALRIGENRIDFDLLFDMLHESLDIGIDLQLLDLSSSGFRTYKHRSLFEIVAKSNISSLILARNQFDVLDNETFPFFMPNLISLDLTDVSAQSINDQAFTNLPNLRTLILAKNKLSFFGASKQLPKLTYLDLESNTDVFGGEFFLTRSEFKEMRLEYLSLENTRLILLIRTDFGNLPHLRILNLKKCDILKIENHTLEGLQKLKVLNLEDNRIFRTWEMFHLEMFKGLGNLEEIFLGGNDITTLTTTSGYLLKHLVNLKYLGLRKNSIQRISHRDFATLKQLRVVDISENYLLAWDSRVFLNNNIEKLDVSVNKIAYLSGAMLRDFQNLTYIKSIIIRLFVTVESKMRWVQIK</sequence>
<evidence type="ECO:0000313" key="5">
    <source>
        <dbReference type="EMBL" id="KAL3272575.1"/>
    </source>
</evidence>
<dbReference type="Pfam" id="PF13855">
    <property type="entry name" value="LRR_8"/>
    <property type="match status" value="3"/>
</dbReference>
<dbReference type="PANTHER" id="PTHR24373">
    <property type="entry name" value="SLIT RELATED LEUCINE-RICH REPEAT NEURONAL PROTEIN"/>
    <property type="match status" value="1"/>
</dbReference>
<keyword evidence="1" id="KW-0433">Leucine-rich repeat</keyword>
<organism evidence="5 6">
    <name type="scientific">Cryptolaemus montrouzieri</name>
    <dbReference type="NCBI Taxonomy" id="559131"/>
    <lineage>
        <taxon>Eukaryota</taxon>
        <taxon>Metazoa</taxon>
        <taxon>Ecdysozoa</taxon>
        <taxon>Arthropoda</taxon>
        <taxon>Hexapoda</taxon>
        <taxon>Insecta</taxon>
        <taxon>Pterygota</taxon>
        <taxon>Neoptera</taxon>
        <taxon>Endopterygota</taxon>
        <taxon>Coleoptera</taxon>
        <taxon>Polyphaga</taxon>
        <taxon>Cucujiformia</taxon>
        <taxon>Coccinelloidea</taxon>
        <taxon>Coccinellidae</taxon>
        <taxon>Scymninae</taxon>
        <taxon>Scymnini</taxon>
        <taxon>Cryptolaemus</taxon>
    </lineage>
</organism>
<evidence type="ECO:0000256" key="3">
    <source>
        <dbReference type="ARBA" id="ARBA00022737"/>
    </source>
</evidence>
<dbReference type="EMBL" id="JABFTP020000062">
    <property type="protein sequence ID" value="KAL3272575.1"/>
    <property type="molecule type" value="Genomic_DNA"/>
</dbReference>
<evidence type="ECO:0000256" key="4">
    <source>
        <dbReference type="SAM" id="SignalP"/>
    </source>
</evidence>
<protein>
    <submittedName>
        <fullName evidence="5">Uncharacterized protein</fullName>
    </submittedName>
</protein>
<comment type="caution">
    <text evidence="5">The sequence shown here is derived from an EMBL/GenBank/DDBJ whole genome shotgun (WGS) entry which is preliminary data.</text>
</comment>
<evidence type="ECO:0000256" key="1">
    <source>
        <dbReference type="ARBA" id="ARBA00022614"/>
    </source>
</evidence>
<dbReference type="InterPro" id="IPR050328">
    <property type="entry name" value="Dev_Immune_Receptor"/>
</dbReference>
<dbReference type="InterPro" id="IPR003591">
    <property type="entry name" value="Leu-rich_rpt_typical-subtyp"/>
</dbReference>
<gene>
    <name evidence="5" type="ORF">HHI36_014045</name>
</gene>
<dbReference type="InterPro" id="IPR001611">
    <property type="entry name" value="Leu-rich_rpt"/>
</dbReference>
<dbReference type="Pfam" id="PF13306">
    <property type="entry name" value="LRR_5"/>
    <property type="match status" value="1"/>
</dbReference>
<name>A0ABD2N1P5_9CUCU</name>
<dbReference type="InterPro" id="IPR032675">
    <property type="entry name" value="LRR_dom_sf"/>
</dbReference>
<dbReference type="AlphaFoldDB" id="A0ABD2N1P5"/>
<evidence type="ECO:0000313" key="6">
    <source>
        <dbReference type="Proteomes" id="UP001516400"/>
    </source>
</evidence>
<dbReference type="InterPro" id="IPR026906">
    <property type="entry name" value="LRR_5"/>
</dbReference>